<dbReference type="Pfam" id="PF01755">
    <property type="entry name" value="Glyco_transf_25"/>
    <property type="match status" value="1"/>
</dbReference>
<name>A0A8H7FC00_AGABI</name>
<keyword evidence="1" id="KW-1133">Transmembrane helix</keyword>
<dbReference type="Proteomes" id="UP000629468">
    <property type="component" value="Unassembled WGS sequence"/>
</dbReference>
<evidence type="ECO:0000313" key="3">
    <source>
        <dbReference type="EMBL" id="KAF7784846.1"/>
    </source>
</evidence>
<comment type="caution">
    <text evidence="3">The sequence shown here is derived from an EMBL/GenBank/DDBJ whole genome shotgun (WGS) entry which is preliminary data.</text>
</comment>
<accession>A0A8H7FC00</accession>
<keyword evidence="1" id="KW-0472">Membrane</keyword>
<feature type="transmembrane region" description="Helical" evidence="1">
    <location>
        <begin position="18"/>
        <end position="35"/>
    </location>
</feature>
<gene>
    <name evidence="3" type="ORF">Agabi119p4_1011</name>
</gene>
<evidence type="ECO:0000256" key="1">
    <source>
        <dbReference type="SAM" id="Phobius"/>
    </source>
</evidence>
<reference evidence="3 4" key="1">
    <citation type="journal article" name="Sci. Rep.">
        <title>Telomere-to-telomere assembled and centromere annotated genomes of the two main subspecies of the button mushroom Agaricus bisporus reveal especially polymorphic chromosome ends.</title>
        <authorList>
            <person name="Sonnenberg A.S.M."/>
            <person name="Sedaghat-Telgerd N."/>
            <person name="Lavrijssen B."/>
            <person name="Ohm R.A."/>
            <person name="Hendrickx P.M."/>
            <person name="Scholtmeijer K."/>
            <person name="Baars J.J.P."/>
            <person name="van Peer A."/>
        </authorList>
    </citation>
    <scope>NUCLEOTIDE SEQUENCE [LARGE SCALE GENOMIC DNA]</scope>
    <source>
        <strain evidence="3 4">H119_p4</strain>
    </source>
</reference>
<sequence length="405" mass="46010">MVLTLFPRLKFTGRARRISLPTVVLFLLGFLLWMANFPNLDAHFPRPFFTATEAGISSTVVSDSDATALEVAQNIYMLSLPARFDRRARMEILRKALGLQWTYVDALPGTNELTQRIWEWVMRVRDGKPIILNPNDNSHDRPSLGQVRFSWPDHIDQLAVSLSPIDFWAHTVWSTPILVHNPAPYRPTGCAMDDYRILNFSVELPEHLILTRARIACWYSHVSVLHKIANNKHQDLDSTYIILEDDIDMEKDISQRLASLWKSLPSDWDMVFLGHCWSNEETHPPLPNVYSQASNEGKNSSFAKPVRTIHRLHPSFKPKCTHAYAISKGGARRLLLHLRYPPFAYSRAIDQAIAWLIEQGRIKSYTVIPSLVIQTKTDLSDIAPGNGNDWGAQLEDGVLGGRLSV</sequence>
<feature type="domain" description="Glycosyl transferase family 25" evidence="2">
    <location>
        <begin position="209"/>
        <end position="339"/>
    </location>
</feature>
<keyword evidence="1" id="KW-0812">Transmembrane</keyword>
<dbReference type="AlphaFoldDB" id="A0A8H7FC00"/>
<protein>
    <submittedName>
        <fullName evidence="3">CAZyme family GT25</fullName>
    </submittedName>
</protein>
<dbReference type="InterPro" id="IPR002654">
    <property type="entry name" value="Glyco_trans_25"/>
</dbReference>
<evidence type="ECO:0000259" key="2">
    <source>
        <dbReference type="Pfam" id="PF01755"/>
    </source>
</evidence>
<evidence type="ECO:0000313" key="4">
    <source>
        <dbReference type="Proteomes" id="UP000629468"/>
    </source>
</evidence>
<proteinExistence type="predicted"/>
<dbReference type="EMBL" id="JABXXO010000001">
    <property type="protein sequence ID" value="KAF7784846.1"/>
    <property type="molecule type" value="Genomic_DNA"/>
</dbReference>
<organism evidence="3 4">
    <name type="scientific">Agaricus bisporus var. burnettii</name>
    <dbReference type="NCBI Taxonomy" id="192524"/>
    <lineage>
        <taxon>Eukaryota</taxon>
        <taxon>Fungi</taxon>
        <taxon>Dikarya</taxon>
        <taxon>Basidiomycota</taxon>
        <taxon>Agaricomycotina</taxon>
        <taxon>Agaricomycetes</taxon>
        <taxon>Agaricomycetidae</taxon>
        <taxon>Agaricales</taxon>
        <taxon>Agaricineae</taxon>
        <taxon>Agaricaceae</taxon>
        <taxon>Agaricus</taxon>
    </lineage>
</organism>